<gene>
    <name evidence="1" type="ORF">HW566_03210</name>
</gene>
<organism evidence="1 2">
    <name type="scientific">Microbacterium oleivorans</name>
    <dbReference type="NCBI Taxonomy" id="273677"/>
    <lineage>
        <taxon>Bacteria</taxon>
        <taxon>Bacillati</taxon>
        <taxon>Actinomycetota</taxon>
        <taxon>Actinomycetes</taxon>
        <taxon>Micrococcales</taxon>
        <taxon>Microbacteriaceae</taxon>
        <taxon>Microbacterium</taxon>
    </lineage>
</organism>
<proteinExistence type="predicted"/>
<evidence type="ECO:0000313" key="2">
    <source>
        <dbReference type="Proteomes" id="UP000509638"/>
    </source>
</evidence>
<dbReference type="Proteomes" id="UP000509638">
    <property type="component" value="Chromosome"/>
</dbReference>
<dbReference type="EMBL" id="CP058316">
    <property type="protein sequence ID" value="QLD10876.1"/>
    <property type="molecule type" value="Genomic_DNA"/>
</dbReference>
<sequence length="207" mass="21132">MIALANDLVMAAEILRPDSDSRAAIQTIANALISTAIATDPTLSENVVAAAAAAVDTELGTRALLQSTGASTGGLQERFPDSDALGWKSDTDFVDGNLGTTLPGPATVAALQRVGFPVGADAPPEEGVGFGIRAADGRNTALETATTYDEVTGVVPRSLRAQIADGLVTAHHNIKGPALAALVPAGRFVLHEQADGFHLILGEKTNA</sequence>
<dbReference type="AlphaFoldDB" id="A0A7D5IW41"/>
<name>A0A7D5IW41_9MICO</name>
<reference evidence="1 2" key="1">
    <citation type="submission" date="2020-06" db="EMBL/GenBank/DDBJ databases">
        <authorList>
            <person name="Jo H."/>
        </authorList>
    </citation>
    <scope>NUCLEOTIDE SEQUENCE [LARGE SCALE GENOMIC DNA]</scope>
    <source>
        <strain evidence="1 2">I46</strain>
    </source>
</reference>
<evidence type="ECO:0000313" key="1">
    <source>
        <dbReference type="EMBL" id="QLD10876.1"/>
    </source>
</evidence>
<protein>
    <submittedName>
        <fullName evidence="1">Uncharacterized protein</fullName>
    </submittedName>
</protein>
<accession>A0A7D5IW41</accession>
<dbReference type="RefSeq" id="WP_178010352.1">
    <property type="nucleotide sequence ID" value="NZ_CP058316.1"/>
</dbReference>